<name>A0A210R3M2_MIZYE</name>
<dbReference type="AlphaFoldDB" id="A0A210R3M2"/>
<proteinExistence type="predicted"/>
<evidence type="ECO:0000313" key="3">
    <source>
        <dbReference type="Proteomes" id="UP000242188"/>
    </source>
</evidence>
<dbReference type="STRING" id="6573.A0A210R3M2"/>
<sequence>MNIDSVEPFEEGLQQKEILLYSQSESQTLNLYKMGFKEKLKSEFSISNIMMTHPEPHLFVTMQCGPVHLYPIWSMLWSAYHLAWIILDMYFAATDEQDDGHYFKFLTNWGYLFLVSYQWLDTAASVYIHLRRKELIKGGQDSMPWYLKVIWVLYNIANSLALIIVLLYWMLIGSSLHPKSISKHALNGMCVLFNICFTATPIRVWHFYQPVLVCFVYAIFSIIYQQAGGGLIYDMLDWDKPGATIGLVLPLLVVGMPLAHLCFFGIYKARTDIAKQCCTGIVSTVKPVEEDVESTKEEVTDCSKEEVTDCSKKDVPTLLTVDDLTKDHQTFSLRLTPGTTQRSINVSMTPSPTLGFVNAGSELDP</sequence>
<dbReference type="GO" id="GO:0016020">
    <property type="term" value="C:membrane"/>
    <property type="evidence" value="ECO:0007669"/>
    <property type="project" value="TreeGrafter"/>
</dbReference>
<reference evidence="2 3" key="1">
    <citation type="journal article" date="2017" name="Nat. Ecol. Evol.">
        <title>Scallop genome provides insights into evolution of bilaterian karyotype and development.</title>
        <authorList>
            <person name="Wang S."/>
            <person name="Zhang J."/>
            <person name="Jiao W."/>
            <person name="Li J."/>
            <person name="Xun X."/>
            <person name="Sun Y."/>
            <person name="Guo X."/>
            <person name="Huan P."/>
            <person name="Dong B."/>
            <person name="Zhang L."/>
            <person name="Hu X."/>
            <person name="Sun X."/>
            <person name="Wang J."/>
            <person name="Zhao C."/>
            <person name="Wang Y."/>
            <person name="Wang D."/>
            <person name="Huang X."/>
            <person name="Wang R."/>
            <person name="Lv J."/>
            <person name="Li Y."/>
            <person name="Zhang Z."/>
            <person name="Liu B."/>
            <person name="Lu W."/>
            <person name="Hui Y."/>
            <person name="Liang J."/>
            <person name="Zhou Z."/>
            <person name="Hou R."/>
            <person name="Li X."/>
            <person name="Liu Y."/>
            <person name="Li H."/>
            <person name="Ning X."/>
            <person name="Lin Y."/>
            <person name="Zhao L."/>
            <person name="Xing Q."/>
            <person name="Dou J."/>
            <person name="Li Y."/>
            <person name="Mao J."/>
            <person name="Guo H."/>
            <person name="Dou H."/>
            <person name="Li T."/>
            <person name="Mu C."/>
            <person name="Jiang W."/>
            <person name="Fu Q."/>
            <person name="Fu X."/>
            <person name="Miao Y."/>
            <person name="Liu J."/>
            <person name="Yu Q."/>
            <person name="Li R."/>
            <person name="Liao H."/>
            <person name="Li X."/>
            <person name="Kong Y."/>
            <person name="Jiang Z."/>
            <person name="Chourrout D."/>
            <person name="Li R."/>
            <person name="Bao Z."/>
        </authorList>
    </citation>
    <scope>NUCLEOTIDE SEQUENCE [LARGE SCALE GENOMIC DNA]</scope>
    <source>
        <strain evidence="2 3">PY_sf001</strain>
    </source>
</reference>
<dbReference type="InterPro" id="IPR049352">
    <property type="entry name" value="Rost"/>
</dbReference>
<feature type="transmembrane region" description="Helical" evidence="1">
    <location>
        <begin position="245"/>
        <end position="267"/>
    </location>
</feature>
<dbReference type="Pfam" id="PF21534">
    <property type="entry name" value="Rost"/>
    <property type="match status" value="1"/>
</dbReference>
<keyword evidence="1" id="KW-0812">Transmembrane</keyword>
<keyword evidence="1" id="KW-0472">Membrane</keyword>
<keyword evidence="1" id="KW-1133">Transmembrane helix</keyword>
<protein>
    <submittedName>
        <fullName evidence="2">Protein rolling stone</fullName>
    </submittedName>
</protein>
<feature type="transmembrane region" description="Helical" evidence="1">
    <location>
        <begin position="184"/>
        <end position="204"/>
    </location>
</feature>
<evidence type="ECO:0000256" key="1">
    <source>
        <dbReference type="SAM" id="Phobius"/>
    </source>
</evidence>
<dbReference type="EMBL" id="NEDP02000586">
    <property type="protein sequence ID" value="OWF55579.1"/>
    <property type="molecule type" value="Genomic_DNA"/>
</dbReference>
<feature type="transmembrane region" description="Helical" evidence="1">
    <location>
        <begin position="111"/>
        <end position="130"/>
    </location>
</feature>
<organism evidence="2 3">
    <name type="scientific">Mizuhopecten yessoensis</name>
    <name type="common">Japanese scallop</name>
    <name type="synonym">Patinopecten yessoensis</name>
    <dbReference type="NCBI Taxonomy" id="6573"/>
    <lineage>
        <taxon>Eukaryota</taxon>
        <taxon>Metazoa</taxon>
        <taxon>Spiralia</taxon>
        <taxon>Lophotrochozoa</taxon>
        <taxon>Mollusca</taxon>
        <taxon>Bivalvia</taxon>
        <taxon>Autobranchia</taxon>
        <taxon>Pteriomorphia</taxon>
        <taxon>Pectinida</taxon>
        <taxon>Pectinoidea</taxon>
        <taxon>Pectinidae</taxon>
        <taxon>Mizuhopecten</taxon>
    </lineage>
</organism>
<feature type="transmembrane region" description="Helical" evidence="1">
    <location>
        <begin position="72"/>
        <end position="91"/>
    </location>
</feature>
<dbReference type="PANTHER" id="PTHR12242:SF49">
    <property type="entry name" value="HEADBUTT, ISOFORM E"/>
    <property type="match status" value="1"/>
</dbReference>
<feature type="transmembrane region" description="Helical" evidence="1">
    <location>
        <begin position="151"/>
        <end position="172"/>
    </location>
</feature>
<keyword evidence="3" id="KW-1185">Reference proteome</keyword>
<accession>A0A210R3M2</accession>
<dbReference type="PANTHER" id="PTHR12242">
    <property type="entry name" value="OS02G0130600 PROTEIN-RELATED"/>
    <property type="match status" value="1"/>
</dbReference>
<comment type="caution">
    <text evidence="2">The sequence shown here is derived from an EMBL/GenBank/DDBJ whole genome shotgun (WGS) entry which is preliminary data.</text>
</comment>
<dbReference type="OrthoDB" id="419711at2759"/>
<feature type="transmembrane region" description="Helical" evidence="1">
    <location>
        <begin position="211"/>
        <end position="233"/>
    </location>
</feature>
<gene>
    <name evidence="2" type="ORF">KP79_PYT11327</name>
</gene>
<evidence type="ECO:0000313" key="2">
    <source>
        <dbReference type="EMBL" id="OWF55579.1"/>
    </source>
</evidence>
<dbReference type="Proteomes" id="UP000242188">
    <property type="component" value="Unassembled WGS sequence"/>
</dbReference>